<dbReference type="SUPFAM" id="SSF50630">
    <property type="entry name" value="Acid proteases"/>
    <property type="match status" value="1"/>
</dbReference>
<keyword evidence="5" id="KW-0812">Transmembrane</keyword>
<dbReference type="OrthoDB" id="771136at2759"/>
<evidence type="ECO:0000256" key="2">
    <source>
        <dbReference type="ARBA" id="ARBA00022750"/>
    </source>
</evidence>
<dbReference type="PROSITE" id="PS00141">
    <property type="entry name" value="ASP_PROTEASE"/>
    <property type="match status" value="2"/>
</dbReference>
<keyword evidence="2 4" id="KW-0064">Aspartyl protease</keyword>
<organism evidence="7 8">
    <name type="scientific">Coniophora puteana (strain RWD-64-598)</name>
    <name type="common">Brown rot fungus</name>
    <dbReference type="NCBI Taxonomy" id="741705"/>
    <lineage>
        <taxon>Eukaryota</taxon>
        <taxon>Fungi</taxon>
        <taxon>Dikarya</taxon>
        <taxon>Basidiomycota</taxon>
        <taxon>Agaricomycotina</taxon>
        <taxon>Agaricomycetes</taxon>
        <taxon>Agaricomycetidae</taxon>
        <taxon>Boletales</taxon>
        <taxon>Coniophorineae</taxon>
        <taxon>Coniophoraceae</taxon>
        <taxon>Coniophora</taxon>
    </lineage>
</organism>
<protein>
    <submittedName>
        <fullName evidence="7">Acid protease</fullName>
    </submittedName>
</protein>
<keyword evidence="5" id="KW-0472">Membrane</keyword>
<keyword evidence="5" id="KW-1133">Transmembrane helix</keyword>
<comment type="caution">
    <text evidence="7">The sequence shown here is derived from an EMBL/GenBank/DDBJ whole genome shotgun (WGS) entry which is preliminary data.</text>
</comment>
<evidence type="ECO:0000256" key="5">
    <source>
        <dbReference type="SAM" id="Phobius"/>
    </source>
</evidence>
<dbReference type="InterPro" id="IPR034164">
    <property type="entry name" value="Pepsin-like_dom"/>
</dbReference>
<dbReference type="GO" id="GO:0004190">
    <property type="term" value="F:aspartic-type endopeptidase activity"/>
    <property type="evidence" value="ECO:0007669"/>
    <property type="project" value="UniProtKB-KW"/>
</dbReference>
<dbReference type="CDD" id="cd05471">
    <property type="entry name" value="pepsin_like"/>
    <property type="match status" value="1"/>
</dbReference>
<dbReference type="Pfam" id="PF00026">
    <property type="entry name" value="Asp"/>
    <property type="match status" value="1"/>
</dbReference>
<dbReference type="KEGG" id="cput:CONPUDRAFT_63097"/>
<dbReference type="OMA" id="KREVIAY"/>
<accession>A0A5M3MEE6</accession>
<dbReference type="AlphaFoldDB" id="A0A5M3MEE6"/>
<keyword evidence="4" id="KW-0378">Hydrolase</keyword>
<dbReference type="InterPro" id="IPR021109">
    <property type="entry name" value="Peptidase_aspartic_dom_sf"/>
</dbReference>
<reference evidence="8" key="1">
    <citation type="journal article" date="2012" name="Science">
        <title>The Paleozoic origin of enzymatic lignin decomposition reconstructed from 31 fungal genomes.</title>
        <authorList>
            <person name="Floudas D."/>
            <person name="Binder M."/>
            <person name="Riley R."/>
            <person name="Barry K."/>
            <person name="Blanchette R.A."/>
            <person name="Henrissat B."/>
            <person name="Martinez A.T."/>
            <person name="Otillar R."/>
            <person name="Spatafora J.W."/>
            <person name="Yadav J.S."/>
            <person name="Aerts A."/>
            <person name="Benoit I."/>
            <person name="Boyd A."/>
            <person name="Carlson A."/>
            <person name="Copeland A."/>
            <person name="Coutinho P.M."/>
            <person name="de Vries R.P."/>
            <person name="Ferreira P."/>
            <person name="Findley K."/>
            <person name="Foster B."/>
            <person name="Gaskell J."/>
            <person name="Glotzer D."/>
            <person name="Gorecki P."/>
            <person name="Heitman J."/>
            <person name="Hesse C."/>
            <person name="Hori C."/>
            <person name="Igarashi K."/>
            <person name="Jurgens J.A."/>
            <person name="Kallen N."/>
            <person name="Kersten P."/>
            <person name="Kohler A."/>
            <person name="Kuees U."/>
            <person name="Kumar T.K.A."/>
            <person name="Kuo A."/>
            <person name="LaButti K."/>
            <person name="Larrondo L.F."/>
            <person name="Lindquist E."/>
            <person name="Ling A."/>
            <person name="Lombard V."/>
            <person name="Lucas S."/>
            <person name="Lundell T."/>
            <person name="Martin R."/>
            <person name="McLaughlin D.J."/>
            <person name="Morgenstern I."/>
            <person name="Morin E."/>
            <person name="Murat C."/>
            <person name="Nagy L.G."/>
            <person name="Nolan M."/>
            <person name="Ohm R.A."/>
            <person name="Patyshakuliyeva A."/>
            <person name="Rokas A."/>
            <person name="Ruiz-Duenas F.J."/>
            <person name="Sabat G."/>
            <person name="Salamov A."/>
            <person name="Samejima M."/>
            <person name="Schmutz J."/>
            <person name="Slot J.C."/>
            <person name="St John F."/>
            <person name="Stenlid J."/>
            <person name="Sun H."/>
            <person name="Sun S."/>
            <person name="Syed K."/>
            <person name="Tsang A."/>
            <person name="Wiebenga A."/>
            <person name="Young D."/>
            <person name="Pisabarro A."/>
            <person name="Eastwood D.C."/>
            <person name="Martin F."/>
            <person name="Cullen D."/>
            <person name="Grigoriev I.V."/>
            <person name="Hibbett D.S."/>
        </authorList>
    </citation>
    <scope>NUCLEOTIDE SEQUENCE [LARGE SCALE GENOMIC DNA]</scope>
    <source>
        <strain evidence="8">RWD-64-598 SS2</strain>
    </source>
</reference>
<feature type="active site" evidence="3">
    <location>
        <position position="209"/>
    </location>
</feature>
<feature type="domain" description="Peptidase A1" evidence="6">
    <location>
        <begin position="2"/>
        <end position="321"/>
    </location>
</feature>
<dbReference type="PROSITE" id="PS51767">
    <property type="entry name" value="PEPTIDASE_A1"/>
    <property type="match status" value="1"/>
</dbReference>
<evidence type="ECO:0000256" key="1">
    <source>
        <dbReference type="ARBA" id="ARBA00007447"/>
    </source>
</evidence>
<keyword evidence="4 7" id="KW-0645">Protease</keyword>
<dbReference type="RefSeq" id="XP_007772857.1">
    <property type="nucleotide sequence ID" value="XM_007774667.1"/>
</dbReference>
<dbReference type="InterPro" id="IPR001461">
    <property type="entry name" value="Aspartic_peptidase_A1"/>
</dbReference>
<proteinExistence type="inferred from homology"/>
<dbReference type="Proteomes" id="UP000053558">
    <property type="component" value="Unassembled WGS sequence"/>
</dbReference>
<feature type="active site" evidence="3">
    <location>
        <position position="20"/>
    </location>
</feature>
<name>A0A5M3MEE6_CONPW</name>
<dbReference type="GO" id="GO:0006508">
    <property type="term" value="P:proteolysis"/>
    <property type="evidence" value="ECO:0007669"/>
    <property type="project" value="UniProtKB-KW"/>
</dbReference>
<gene>
    <name evidence="7" type="ORF">CONPUDRAFT_63097</name>
</gene>
<dbReference type="InterPro" id="IPR001969">
    <property type="entry name" value="Aspartic_peptidase_AS"/>
</dbReference>
<dbReference type="PANTHER" id="PTHR47966">
    <property type="entry name" value="BETA-SITE APP-CLEAVING ENZYME, ISOFORM A-RELATED"/>
    <property type="match status" value="1"/>
</dbReference>
<evidence type="ECO:0000313" key="7">
    <source>
        <dbReference type="EMBL" id="EIW76951.1"/>
    </source>
</evidence>
<comment type="similarity">
    <text evidence="1 4">Belongs to the peptidase A1 family.</text>
</comment>
<dbReference type="EMBL" id="JH711585">
    <property type="protein sequence ID" value="EIW76951.1"/>
    <property type="molecule type" value="Genomic_DNA"/>
</dbReference>
<sequence>SYFGVVAVGTPPIDVEVVIDTGSSDLWVPSSSYSKCNPGHGYNASSSSTSELLSNSFNESYGTGYFVGSLVSDVVQMGDFSIPNQEFGVISFENQTGSLTSNSTQGLIGFSWPNGKTTPFWFTLVKAGQWDEPLMALHITRFSNVSGASDAEPGGSLTLGYTNSSLYTGAIEYHNLTTYPPWVIDLTEITVQGQSVAVPAGSSANAMIDSGTELIYGPANVVANVYANIPGSQLIQSGGLQGYYQYPCDVSVDISLSFGGVSWPISSTHFRWLTDNPNPGQCTGAFAPQSSDQLTAWIIGDVFLKNVYAIFRYEPPAVGFATLSEVAPAENGVDGSPPSMVPPPVDRYNQARRLGHSMSSKFWVFGLVLYAFLAVVYILLNSICTSSWMLLTGLRA</sequence>
<feature type="transmembrane region" description="Helical" evidence="5">
    <location>
        <begin position="362"/>
        <end position="380"/>
    </location>
</feature>
<dbReference type="PRINTS" id="PR00792">
    <property type="entry name" value="PEPSIN"/>
</dbReference>
<dbReference type="PANTHER" id="PTHR47966:SF57">
    <property type="entry name" value="PEPTIDASE A1 DOMAIN-CONTAINING PROTEIN"/>
    <property type="match status" value="1"/>
</dbReference>
<dbReference type="InterPro" id="IPR033121">
    <property type="entry name" value="PEPTIDASE_A1"/>
</dbReference>
<feature type="non-terminal residue" evidence="7">
    <location>
        <position position="1"/>
    </location>
</feature>
<evidence type="ECO:0000256" key="3">
    <source>
        <dbReference type="PIRSR" id="PIRSR601461-1"/>
    </source>
</evidence>
<keyword evidence="8" id="KW-1185">Reference proteome</keyword>
<evidence type="ECO:0000256" key="4">
    <source>
        <dbReference type="RuleBase" id="RU000454"/>
    </source>
</evidence>
<dbReference type="GeneID" id="19208275"/>
<evidence type="ECO:0000313" key="8">
    <source>
        <dbReference type="Proteomes" id="UP000053558"/>
    </source>
</evidence>
<evidence type="ECO:0000259" key="6">
    <source>
        <dbReference type="PROSITE" id="PS51767"/>
    </source>
</evidence>
<dbReference type="Gene3D" id="2.40.70.10">
    <property type="entry name" value="Acid Proteases"/>
    <property type="match status" value="2"/>
</dbReference>